<dbReference type="PANTHER" id="PTHR12159">
    <property type="entry name" value="G/T AND G/U MISMATCH-SPECIFIC DNA GLYCOSYLASE"/>
    <property type="match status" value="1"/>
</dbReference>
<dbReference type="GO" id="GO:0006285">
    <property type="term" value="P:base-excision repair, AP site formation"/>
    <property type="evidence" value="ECO:0007669"/>
    <property type="project" value="InterPro"/>
</dbReference>
<name>A0A382MMU0_9ZZZZ</name>
<dbReference type="CDD" id="cd10028">
    <property type="entry name" value="UDG-F2_TDG_MUG"/>
    <property type="match status" value="1"/>
</dbReference>
<keyword evidence="1" id="KW-0227">DNA damage</keyword>
<organism evidence="5">
    <name type="scientific">marine metagenome</name>
    <dbReference type="NCBI Taxonomy" id="408172"/>
    <lineage>
        <taxon>unclassified sequences</taxon>
        <taxon>metagenomes</taxon>
        <taxon>ecological metagenomes</taxon>
    </lineage>
</organism>
<dbReference type="AlphaFoldDB" id="A0A382MMU0"/>
<evidence type="ECO:0000256" key="2">
    <source>
        <dbReference type="ARBA" id="ARBA00022801"/>
    </source>
</evidence>
<proteinExistence type="predicted"/>
<gene>
    <name evidence="5" type="ORF">METZ01_LOCUS303128</name>
</gene>
<dbReference type="PANTHER" id="PTHR12159:SF9">
    <property type="entry name" value="G_T MISMATCH-SPECIFIC THYMINE DNA GLYCOSYLASE"/>
    <property type="match status" value="1"/>
</dbReference>
<evidence type="ECO:0000256" key="1">
    <source>
        <dbReference type="ARBA" id="ARBA00022763"/>
    </source>
</evidence>
<dbReference type="SUPFAM" id="SSF52141">
    <property type="entry name" value="Uracil-DNA glycosylase-like"/>
    <property type="match status" value="1"/>
</dbReference>
<dbReference type="InterPro" id="IPR005122">
    <property type="entry name" value="Uracil-DNA_glycosylase-like"/>
</dbReference>
<dbReference type="InterPro" id="IPR015637">
    <property type="entry name" value="MUG/TDG"/>
</dbReference>
<reference evidence="5" key="1">
    <citation type="submission" date="2018-05" db="EMBL/GenBank/DDBJ databases">
        <authorList>
            <person name="Lanie J.A."/>
            <person name="Ng W.-L."/>
            <person name="Kazmierczak K.M."/>
            <person name="Andrzejewski T.M."/>
            <person name="Davidsen T.M."/>
            <person name="Wayne K.J."/>
            <person name="Tettelin H."/>
            <person name="Glass J.I."/>
            <person name="Rusch D."/>
            <person name="Podicherti R."/>
            <person name="Tsui H.-C.T."/>
            <person name="Winkler M.E."/>
        </authorList>
    </citation>
    <scope>NUCLEOTIDE SEQUENCE</scope>
</reference>
<feature type="domain" description="Uracil-DNA glycosylase-like" evidence="4">
    <location>
        <begin position="77"/>
        <end position="219"/>
    </location>
</feature>
<evidence type="ECO:0000313" key="5">
    <source>
        <dbReference type="EMBL" id="SVC50274.1"/>
    </source>
</evidence>
<dbReference type="EMBL" id="UINC01094762">
    <property type="protein sequence ID" value="SVC50274.1"/>
    <property type="molecule type" value="Genomic_DNA"/>
</dbReference>
<keyword evidence="2" id="KW-0378">Hydrolase</keyword>
<sequence length="236" mass="25730">MGHPVSELPLTLADLHLSLSINERIACWLRPLPGPEWTPGRATDLVIGAGFTPTGSVIVEHADIFLDMVRIHSLPDIVAAGMRLLIVGLNPSPYSADHSIGYARPGNRFWPAALAAGIVSVDRDPRHALHHHGLGMTDLVRRTTQRADELERAEFVSGFERVERLTTWLKPQAVCFVGLGGWRAVVDRKALSGVQERTLGGRPVYVMPHTSGLNAHSRLEDLATHFQLAAELADSA</sequence>
<dbReference type="GO" id="GO:0004844">
    <property type="term" value="F:uracil DNA N-glycosylase activity"/>
    <property type="evidence" value="ECO:0007669"/>
    <property type="project" value="TreeGrafter"/>
</dbReference>
<keyword evidence="3" id="KW-0234">DNA repair</keyword>
<evidence type="ECO:0000259" key="4">
    <source>
        <dbReference type="Pfam" id="PF03167"/>
    </source>
</evidence>
<dbReference type="Gene3D" id="3.40.470.10">
    <property type="entry name" value="Uracil-DNA glycosylase-like domain"/>
    <property type="match status" value="1"/>
</dbReference>
<evidence type="ECO:0000256" key="3">
    <source>
        <dbReference type="ARBA" id="ARBA00023204"/>
    </source>
</evidence>
<dbReference type="GO" id="GO:0008263">
    <property type="term" value="F:pyrimidine-specific mismatch base pair DNA N-glycosylase activity"/>
    <property type="evidence" value="ECO:0007669"/>
    <property type="project" value="TreeGrafter"/>
</dbReference>
<dbReference type="InterPro" id="IPR036895">
    <property type="entry name" value="Uracil-DNA_glycosylase-like_sf"/>
</dbReference>
<accession>A0A382MMU0</accession>
<dbReference type="Pfam" id="PF03167">
    <property type="entry name" value="UDG"/>
    <property type="match status" value="1"/>
</dbReference>
<protein>
    <recommendedName>
        <fullName evidence="4">Uracil-DNA glycosylase-like domain-containing protein</fullName>
    </recommendedName>
</protein>